<proteinExistence type="predicted"/>
<feature type="region of interest" description="Disordered" evidence="1">
    <location>
        <begin position="152"/>
        <end position="176"/>
    </location>
</feature>
<sequence>MRKGLLFFVLAIPMIAQAQSEDQSVTCRNGDFASSSSNFSLAKVTVPRLYFLKDDEGCPTKGEGGCRQSSYVIKDDALLLARRSGNYVCAFYRNKGRDSAGWVALSGLRSLPKTDHPSARGWIGNWRDGDNQIHLKANPDASVSVKGDAYWPSAHPDPEDAPAGPNIGAVTGHGKPRASQLEISDGACKLSLHLIGDMLIAADNMNCGGANVSFSGVYNRTRRP</sequence>
<feature type="chain" id="PRO_5045999212" evidence="2">
    <location>
        <begin position="19"/>
        <end position="224"/>
    </location>
</feature>
<evidence type="ECO:0000313" key="4">
    <source>
        <dbReference type="Proteomes" id="UP001235269"/>
    </source>
</evidence>
<keyword evidence="2" id="KW-0732">Signal</keyword>
<evidence type="ECO:0000313" key="3">
    <source>
        <dbReference type="EMBL" id="MDQ0456110.1"/>
    </source>
</evidence>
<protein>
    <submittedName>
        <fullName evidence="3">Uncharacterized protein</fullName>
    </submittedName>
</protein>
<keyword evidence="4" id="KW-1185">Reference proteome</keyword>
<accession>A0ABU0IF71</accession>
<reference evidence="3 4" key="1">
    <citation type="submission" date="2023-07" db="EMBL/GenBank/DDBJ databases">
        <title>Genomic Encyclopedia of Type Strains, Phase IV (KMG-IV): sequencing the most valuable type-strain genomes for metagenomic binning, comparative biology and taxonomic classification.</title>
        <authorList>
            <person name="Goeker M."/>
        </authorList>
    </citation>
    <scope>NUCLEOTIDE SEQUENCE [LARGE SCALE GENOMIC DNA]</scope>
    <source>
        <strain evidence="3 4">DSM 100301</strain>
    </source>
</reference>
<feature type="signal peptide" evidence="2">
    <location>
        <begin position="1"/>
        <end position="18"/>
    </location>
</feature>
<name>A0ABU0IF71_9HYPH</name>
<comment type="caution">
    <text evidence="3">The sequence shown here is derived from an EMBL/GenBank/DDBJ whole genome shotgun (WGS) entry which is preliminary data.</text>
</comment>
<dbReference type="Proteomes" id="UP001235269">
    <property type="component" value="Unassembled WGS sequence"/>
</dbReference>
<dbReference type="RefSeq" id="WP_307158316.1">
    <property type="nucleotide sequence ID" value="NZ_JAUSWH010000007.1"/>
</dbReference>
<evidence type="ECO:0000256" key="1">
    <source>
        <dbReference type="SAM" id="MobiDB-lite"/>
    </source>
</evidence>
<gene>
    <name evidence="3" type="ORF">QO005_002451</name>
</gene>
<organism evidence="3 4">
    <name type="scientific">Rhizobium paknamense</name>
    <dbReference type="NCBI Taxonomy" id="1206817"/>
    <lineage>
        <taxon>Bacteria</taxon>
        <taxon>Pseudomonadati</taxon>
        <taxon>Pseudomonadota</taxon>
        <taxon>Alphaproteobacteria</taxon>
        <taxon>Hyphomicrobiales</taxon>
        <taxon>Rhizobiaceae</taxon>
        <taxon>Rhizobium/Agrobacterium group</taxon>
        <taxon>Rhizobium</taxon>
    </lineage>
</organism>
<dbReference type="EMBL" id="JAUSWH010000007">
    <property type="protein sequence ID" value="MDQ0456110.1"/>
    <property type="molecule type" value="Genomic_DNA"/>
</dbReference>
<evidence type="ECO:0000256" key="2">
    <source>
        <dbReference type="SAM" id="SignalP"/>
    </source>
</evidence>